<reference evidence="3 4" key="1">
    <citation type="journal article" date="2020" name="Nature">
        <title>Six reference-quality genomes reveal evolution of bat adaptations.</title>
        <authorList>
            <person name="Jebb D."/>
            <person name="Huang Z."/>
            <person name="Pippel M."/>
            <person name="Hughes G.M."/>
            <person name="Lavrichenko K."/>
            <person name="Devanna P."/>
            <person name="Winkler S."/>
            <person name="Jermiin L.S."/>
            <person name="Skirmuntt E.C."/>
            <person name="Katzourakis A."/>
            <person name="Burkitt-Gray L."/>
            <person name="Ray D.A."/>
            <person name="Sullivan K.A.M."/>
            <person name="Roscito J.G."/>
            <person name="Kirilenko B.M."/>
            <person name="Davalos L.M."/>
            <person name="Corthals A.P."/>
            <person name="Power M.L."/>
            <person name="Jones G."/>
            <person name="Ransome R.D."/>
            <person name="Dechmann D.K.N."/>
            <person name="Locatelli A.G."/>
            <person name="Puechmaille S.J."/>
            <person name="Fedrigo O."/>
            <person name="Jarvis E.D."/>
            <person name="Hiller M."/>
            <person name="Vernes S.C."/>
            <person name="Myers E.W."/>
            <person name="Teeling E.C."/>
        </authorList>
    </citation>
    <scope>NUCLEOTIDE SEQUENCE [LARGE SCALE GENOMIC DNA]</scope>
    <source>
        <strain evidence="3">MMyoMyo1</strain>
        <tissue evidence="3">Flight muscle</tissue>
    </source>
</reference>
<evidence type="ECO:0000256" key="2">
    <source>
        <dbReference type="SAM" id="Phobius"/>
    </source>
</evidence>
<accession>A0A7J8AMG1</accession>
<name>A0A7J8AMG1_MYOMY</name>
<comment type="caution">
    <text evidence="3">The sequence shown here is derived from an EMBL/GenBank/DDBJ whole genome shotgun (WGS) entry which is preliminary data.</text>
</comment>
<evidence type="ECO:0000313" key="3">
    <source>
        <dbReference type="EMBL" id="KAF6387290.1"/>
    </source>
</evidence>
<feature type="region of interest" description="Disordered" evidence="1">
    <location>
        <begin position="1"/>
        <end position="75"/>
    </location>
</feature>
<evidence type="ECO:0000256" key="1">
    <source>
        <dbReference type="SAM" id="MobiDB-lite"/>
    </source>
</evidence>
<evidence type="ECO:0000313" key="4">
    <source>
        <dbReference type="Proteomes" id="UP000527355"/>
    </source>
</evidence>
<keyword evidence="2" id="KW-1133">Transmembrane helix</keyword>
<gene>
    <name evidence="3" type="ORF">mMyoMyo1_007805</name>
</gene>
<proteinExistence type="predicted"/>
<organism evidence="3 4">
    <name type="scientific">Myotis myotis</name>
    <name type="common">Greater mouse-eared bat</name>
    <name type="synonym">Vespertilio myotis</name>
    <dbReference type="NCBI Taxonomy" id="51298"/>
    <lineage>
        <taxon>Eukaryota</taxon>
        <taxon>Metazoa</taxon>
        <taxon>Chordata</taxon>
        <taxon>Craniata</taxon>
        <taxon>Vertebrata</taxon>
        <taxon>Euteleostomi</taxon>
        <taxon>Mammalia</taxon>
        <taxon>Eutheria</taxon>
        <taxon>Laurasiatheria</taxon>
        <taxon>Chiroptera</taxon>
        <taxon>Yangochiroptera</taxon>
        <taxon>Vespertilionidae</taxon>
        <taxon>Myotis</taxon>
    </lineage>
</organism>
<feature type="transmembrane region" description="Helical" evidence="2">
    <location>
        <begin position="153"/>
        <end position="171"/>
    </location>
</feature>
<dbReference type="AlphaFoldDB" id="A0A7J8AMG1"/>
<protein>
    <submittedName>
        <fullName evidence="3">Uncharacterized protein</fullName>
    </submittedName>
</protein>
<keyword evidence="2" id="KW-0472">Membrane</keyword>
<dbReference type="EMBL" id="JABWUV010000001">
    <property type="protein sequence ID" value="KAF6387290.1"/>
    <property type="molecule type" value="Genomic_DNA"/>
</dbReference>
<sequence>MVSPRTEGWSRGLPKIRGLEPWSPQEPRAGAVVSPRTEGWSLWSPQDPSPQDPRAGAMVSPRSEGWSLWSPQDPGAGAMVSPRTEGWIRGLPKIRGLESVVSPRSRGWSRGLPKIRGLEPWSPQVPEAGPSLLLDTVAAGKKHLHSICFKGPGIYSILFLICLLPLSLCVFTKVTSLRKVVSPGRDFFPEVREGIKLLN</sequence>
<dbReference type="Proteomes" id="UP000527355">
    <property type="component" value="Unassembled WGS sequence"/>
</dbReference>
<keyword evidence="2" id="KW-0812">Transmembrane</keyword>
<keyword evidence="4" id="KW-1185">Reference proteome</keyword>